<dbReference type="Proteomes" id="UP000663882">
    <property type="component" value="Unassembled WGS sequence"/>
</dbReference>
<evidence type="ECO:0000313" key="2">
    <source>
        <dbReference type="Proteomes" id="UP000663882"/>
    </source>
</evidence>
<reference evidence="1" key="1">
    <citation type="submission" date="2021-02" db="EMBL/GenBank/DDBJ databases">
        <authorList>
            <person name="Nowell W R."/>
        </authorList>
    </citation>
    <scope>NUCLEOTIDE SEQUENCE</scope>
</reference>
<dbReference type="AlphaFoldDB" id="A0A814RIR9"/>
<sequence>MGREYQTRLYDIRHQIDEIQKQLPLTKRLLYFEQIQAAFLLYKTDILRSEQILHQNIINNLPSRQACKEIILFIDAIKRLLDDDHGAPINNREKLYKNYLNDIE</sequence>
<dbReference type="OrthoDB" id="18853at2759"/>
<protein>
    <submittedName>
        <fullName evidence="1">Uncharacterized protein</fullName>
    </submittedName>
</protein>
<name>A0A814RIR9_9BILA</name>
<gene>
    <name evidence="1" type="ORF">RFH988_LOCUS21056</name>
</gene>
<comment type="caution">
    <text evidence="1">The sequence shown here is derived from an EMBL/GenBank/DDBJ whole genome shotgun (WGS) entry which is preliminary data.</text>
</comment>
<accession>A0A814RIR9</accession>
<organism evidence="1 2">
    <name type="scientific">Rotaria sordida</name>
    <dbReference type="NCBI Taxonomy" id="392033"/>
    <lineage>
        <taxon>Eukaryota</taxon>
        <taxon>Metazoa</taxon>
        <taxon>Spiralia</taxon>
        <taxon>Gnathifera</taxon>
        <taxon>Rotifera</taxon>
        <taxon>Eurotatoria</taxon>
        <taxon>Bdelloidea</taxon>
        <taxon>Philodinida</taxon>
        <taxon>Philodinidae</taxon>
        <taxon>Rotaria</taxon>
    </lineage>
</organism>
<evidence type="ECO:0000313" key="1">
    <source>
        <dbReference type="EMBL" id="CAF1134637.1"/>
    </source>
</evidence>
<proteinExistence type="predicted"/>
<dbReference type="EMBL" id="CAJNOO010001322">
    <property type="protein sequence ID" value="CAF1134637.1"/>
    <property type="molecule type" value="Genomic_DNA"/>
</dbReference>